<feature type="compositionally biased region" description="Basic and acidic residues" evidence="1">
    <location>
        <begin position="12"/>
        <end position="23"/>
    </location>
</feature>
<reference evidence="3" key="1">
    <citation type="submission" date="2024-02" db="UniProtKB">
        <authorList>
            <consortium name="WormBaseParasite"/>
        </authorList>
    </citation>
    <scope>IDENTIFICATION</scope>
</reference>
<proteinExistence type="predicted"/>
<organism evidence="2 3">
    <name type="scientific">Mesorhabditis belari</name>
    <dbReference type="NCBI Taxonomy" id="2138241"/>
    <lineage>
        <taxon>Eukaryota</taxon>
        <taxon>Metazoa</taxon>
        <taxon>Ecdysozoa</taxon>
        <taxon>Nematoda</taxon>
        <taxon>Chromadorea</taxon>
        <taxon>Rhabditida</taxon>
        <taxon>Rhabditina</taxon>
        <taxon>Rhabditomorpha</taxon>
        <taxon>Rhabditoidea</taxon>
        <taxon>Rhabditidae</taxon>
        <taxon>Mesorhabditinae</taxon>
        <taxon>Mesorhabditis</taxon>
    </lineage>
</organism>
<evidence type="ECO:0000256" key="1">
    <source>
        <dbReference type="SAM" id="MobiDB-lite"/>
    </source>
</evidence>
<evidence type="ECO:0000313" key="2">
    <source>
        <dbReference type="Proteomes" id="UP000887575"/>
    </source>
</evidence>
<evidence type="ECO:0000313" key="3">
    <source>
        <dbReference type="WBParaSite" id="MBELARI_LOCUS8401"/>
    </source>
</evidence>
<feature type="compositionally biased region" description="Polar residues" evidence="1">
    <location>
        <begin position="88"/>
        <end position="107"/>
    </location>
</feature>
<keyword evidence="2" id="KW-1185">Reference proteome</keyword>
<feature type="compositionally biased region" description="Basic and acidic residues" evidence="1">
    <location>
        <begin position="64"/>
        <end position="77"/>
    </location>
</feature>
<dbReference type="PANTHER" id="PTHR23146">
    <property type="entry name" value="LEO1 PROTEIN"/>
    <property type="match status" value="1"/>
</dbReference>
<feature type="compositionally biased region" description="Basic and acidic residues" evidence="1">
    <location>
        <begin position="113"/>
        <end position="123"/>
    </location>
</feature>
<feature type="compositionally biased region" description="Acidic residues" evidence="1">
    <location>
        <begin position="157"/>
        <end position="169"/>
    </location>
</feature>
<feature type="region of interest" description="Disordered" evidence="1">
    <location>
        <begin position="345"/>
        <end position="385"/>
    </location>
</feature>
<feature type="compositionally biased region" description="Low complexity" evidence="1">
    <location>
        <begin position="27"/>
        <end position="41"/>
    </location>
</feature>
<dbReference type="Proteomes" id="UP000887575">
    <property type="component" value="Unassembled WGS sequence"/>
</dbReference>
<protein>
    <recommendedName>
        <fullName evidence="4">RNA polymerase-associated protein LEO1</fullName>
    </recommendedName>
</protein>
<dbReference type="GO" id="GO:0016593">
    <property type="term" value="C:Cdc73/Paf1 complex"/>
    <property type="evidence" value="ECO:0007669"/>
    <property type="project" value="InterPro"/>
</dbReference>
<dbReference type="InterPro" id="IPR007149">
    <property type="entry name" value="Leo1"/>
</dbReference>
<dbReference type="GO" id="GO:0006368">
    <property type="term" value="P:transcription elongation by RNA polymerase II"/>
    <property type="evidence" value="ECO:0007669"/>
    <property type="project" value="InterPro"/>
</dbReference>
<dbReference type="GO" id="GO:0032968">
    <property type="term" value="P:positive regulation of transcription elongation by RNA polymerase II"/>
    <property type="evidence" value="ECO:0007669"/>
    <property type="project" value="TreeGrafter"/>
</dbReference>
<dbReference type="Pfam" id="PF04004">
    <property type="entry name" value="Leo1"/>
    <property type="match status" value="1"/>
</dbReference>
<dbReference type="WBParaSite" id="MBELARI_LOCUS8401">
    <property type="protein sequence ID" value="MBELARI_LOCUS8401"/>
    <property type="gene ID" value="MBELARI_LOCUS8401"/>
</dbReference>
<evidence type="ECO:0008006" key="4">
    <source>
        <dbReference type="Google" id="ProtNLM"/>
    </source>
</evidence>
<feature type="region of interest" description="Disordered" evidence="1">
    <location>
        <begin position="1"/>
        <end position="171"/>
    </location>
</feature>
<sequence>MSTDSSNSDSDGDQRQNDEDRPNSAHSSKSSTPSERSPQSRKQVPISSDEESVPSHRSPSNSPDNDHISPTKKRVIETSDEEDDVEPKQSQDSQLFGDDMSSSNSEADNNDLEEGREQDHEGTPPDGEEEDKTPAVIQAVSSKTDIDLGEKAKAFDPEDFSDSEEELADEEGRQRLKLKLENTIRWRKVAKEDGTEQYESNSKIVKWSDGTMSLYLGGEIFDIEMRPMLDHNHLYLRQGAGLIGQGVFDERCTFRPHSTDSKTHRKVTMSMAERTRKGAQIKMIADSGLNPEKIRQETVRKEEERHEVVVSATFELIMGKRMIMILNRFLLLNDDIKTPQLLDLESESETESNRGDNQNNSSDSDAEFRRNKAQRKKMIVDDDSD</sequence>
<dbReference type="AlphaFoldDB" id="A0AAF3FMK3"/>
<accession>A0AAF3FMK3</accession>
<feature type="compositionally biased region" description="Basic and acidic residues" evidence="1">
    <location>
        <begin position="144"/>
        <end position="156"/>
    </location>
</feature>
<dbReference type="PANTHER" id="PTHR23146:SF0">
    <property type="entry name" value="RNA POLYMERASE-ASSOCIATED PROTEIN LEO1"/>
    <property type="match status" value="1"/>
</dbReference>
<name>A0AAF3FMK3_9BILA</name>
<dbReference type="GO" id="GO:1990269">
    <property type="term" value="F:RNA polymerase II C-terminal domain phosphoserine binding"/>
    <property type="evidence" value="ECO:0007669"/>
    <property type="project" value="TreeGrafter"/>
</dbReference>